<dbReference type="EMBL" id="RSEC01000059">
    <property type="protein sequence ID" value="RSD11534.1"/>
    <property type="molecule type" value="Genomic_DNA"/>
</dbReference>
<sequence>MRLVGLRVRHYRTIGAAEQVLPLESSLTIVGPNNTGKTSLLRSILLFFIGHDNDGRYDVAIDKPFSGGNVKTSMVATFEGDDSGPDSPDWSIYQQLDKLLGLYERSRGSSSFTLNLVFSPSGVPVYQFFPNLRKPRDNSGKVQISRLQRQLVTDLLGKFAIHYVPSAKNVTEIYEEVLTPFLRRVAQTVIQPHVAEIRRELQLVSSSITAELQAAGLKNISTSFDLPKSKEFLSGFDFNMSDPYLTPIFSKGLGIQTTAILASFSWVTDEEAKLGKSSIWLLEEPESYLHPELTTTSRSILGRLSEKSLVVTSTHSLSFVPQDPSRTVGTELTGRNTNVVRFTTYAEATAALRKSLGVRFSDYFNLTEFNILVEGPTDREAVDWFLAATSDKMERSWPRLRAASILDFGGVRGLGSFVRATFSMIRDERAAVCIFDGDPAGDKERRDLNQFFGQKSIPFQSGQDYLVVRDRFALEGLFPDEWIIDAGGKHATWFVDISTDVSGNLLPFQVKDAHKRSLLGLLMRTAESSTGLDWAKRWIALMDAAETALTWHEQRLSSNTPTTSAFQPALTS</sequence>
<evidence type="ECO:0000313" key="3">
    <source>
        <dbReference type="Proteomes" id="UP000267081"/>
    </source>
</evidence>
<dbReference type="InterPro" id="IPR003959">
    <property type="entry name" value="ATPase_AAA_core"/>
</dbReference>
<dbReference type="Proteomes" id="UP000267081">
    <property type="component" value="Unassembled WGS sequence"/>
</dbReference>
<dbReference type="InterPro" id="IPR051396">
    <property type="entry name" value="Bact_Antivir_Def_Nuclease"/>
</dbReference>
<feature type="domain" description="ATPase AAA-type core" evidence="1">
    <location>
        <begin position="29"/>
        <end position="319"/>
    </location>
</feature>
<dbReference type="SUPFAM" id="SSF52540">
    <property type="entry name" value="P-loop containing nucleoside triphosphate hydrolases"/>
    <property type="match status" value="1"/>
</dbReference>
<dbReference type="PANTHER" id="PTHR43581:SF4">
    <property type="entry name" value="ATP_GTP PHOSPHATASE"/>
    <property type="match status" value="1"/>
</dbReference>
<dbReference type="Pfam" id="PF13304">
    <property type="entry name" value="AAA_21"/>
    <property type="match status" value="1"/>
</dbReference>
<dbReference type="Gene3D" id="3.40.50.300">
    <property type="entry name" value="P-loop containing nucleotide triphosphate hydrolases"/>
    <property type="match status" value="1"/>
</dbReference>
<evidence type="ECO:0000259" key="1">
    <source>
        <dbReference type="Pfam" id="PF13304"/>
    </source>
</evidence>
<dbReference type="PANTHER" id="PTHR43581">
    <property type="entry name" value="ATP/GTP PHOSPHATASE"/>
    <property type="match status" value="1"/>
</dbReference>
<protein>
    <recommendedName>
        <fullName evidence="1">ATPase AAA-type core domain-containing protein</fullName>
    </recommendedName>
</protein>
<dbReference type="GO" id="GO:0016887">
    <property type="term" value="F:ATP hydrolysis activity"/>
    <property type="evidence" value="ECO:0007669"/>
    <property type="project" value="InterPro"/>
</dbReference>
<keyword evidence="3" id="KW-1185">Reference proteome</keyword>
<evidence type="ECO:0000313" key="2">
    <source>
        <dbReference type="EMBL" id="RSD11534.1"/>
    </source>
</evidence>
<name>A0A3R9DUT3_9PSEU</name>
<comment type="caution">
    <text evidence="2">The sequence shown here is derived from an EMBL/GenBank/DDBJ whole genome shotgun (WGS) entry which is preliminary data.</text>
</comment>
<dbReference type="InterPro" id="IPR027417">
    <property type="entry name" value="P-loop_NTPase"/>
</dbReference>
<dbReference type="AlphaFoldDB" id="A0A3R9DUT3"/>
<accession>A0A3R9DUT3</accession>
<organism evidence="2 3">
    <name type="scientific">Amycolatopsis eburnea</name>
    <dbReference type="NCBI Taxonomy" id="2267691"/>
    <lineage>
        <taxon>Bacteria</taxon>
        <taxon>Bacillati</taxon>
        <taxon>Actinomycetota</taxon>
        <taxon>Actinomycetes</taxon>
        <taxon>Pseudonocardiales</taxon>
        <taxon>Pseudonocardiaceae</taxon>
        <taxon>Amycolatopsis</taxon>
    </lineage>
</organism>
<dbReference type="GO" id="GO:0005524">
    <property type="term" value="F:ATP binding"/>
    <property type="evidence" value="ECO:0007669"/>
    <property type="project" value="InterPro"/>
</dbReference>
<gene>
    <name evidence="2" type="ORF">EIY87_32620</name>
</gene>
<proteinExistence type="predicted"/>
<reference evidence="2 3" key="1">
    <citation type="submission" date="2018-12" db="EMBL/GenBank/DDBJ databases">
        <title>Amycolatopsis eburnea sp. nov. actinomycete associate with arbuscular mycorrhiza fungal spore.</title>
        <authorList>
            <person name="Lumyong S."/>
            <person name="Chaiya L."/>
        </authorList>
    </citation>
    <scope>NUCLEOTIDE SEQUENCE [LARGE SCALE GENOMIC DNA]</scope>
    <source>
        <strain evidence="2 3">GLM-1</strain>
    </source>
</reference>